<evidence type="ECO:0000256" key="1">
    <source>
        <dbReference type="SAM" id="SignalP"/>
    </source>
</evidence>
<dbReference type="AlphaFoldDB" id="A0A024TQX9"/>
<organism evidence="2">
    <name type="scientific">Aphanomyces invadans</name>
    <dbReference type="NCBI Taxonomy" id="157072"/>
    <lineage>
        <taxon>Eukaryota</taxon>
        <taxon>Sar</taxon>
        <taxon>Stramenopiles</taxon>
        <taxon>Oomycota</taxon>
        <taxon>Saprolegniomycetes</taxon>
        <taxon>Saprolegniales</taxon>
        <taxon>Verrucalvaceae</taxon>
        <taxon>Aphanomyces</taxon>
    </lineage>
</organism>
<reference evidence="2" key="1">
    <citation type="submission" date="2013-12" db="EMBL/GenBank/DDBJ databases">
        <title>The Genome Sequence of Aphanomyces invadans NJM9701.</title>
        <authorList>
            <consortium name="The Broad Institute Genomics Platform"/>
            <person name="Russ C."/>
            <person name="Tyler B."/>
            <person name="van West P."/>
            <person name="Dieguez-Uribeondo J."/>
            <person name="Young S.K."/>
            <person name="Zeng Q."/>
            <person name="Gargeya S."/>
            <person name="Fitzgerald M."/>
            <person name="Abouelleil A."/>
            <person name="Alvarado L."/>
            <person name="Chapman S.B."/>
            <person name="Gainer-Dewar J."/>
            <person name="Goldberg J."/>
            <person name="Griggs A."/>
            <person name="Gujja S."/>
            <person name="Hansen M."/>
            <person name="Howarth C."/>
            <person name="Imamovic A."/>
            <person name="Ireland A."/>
            <person name="Larimer J."/>
            <person name="McCowan C."/>
            <person name="Murphy C."/>
            <person name="Pearson M."/>
            <person name="Poon T.W."/>
            <person name="Priest M."/>
            <person name="Roberts A."/>
            <person name="Saif S."/>
            <person name="Shea T."/>
            <person name="Sykes S."/>
            <person name="Wortman J."/>
            <person name="Nusbaum C."/>
            <person name="Birren B."/>
        </authorList>
    </citation>
    <scope>NUCLEOTIDE SEQUENCE [LARGE SCALE GENOMIC DNA]</scope>
    <source>
        <strain evidence="2">NJM9701</strain>
    </source>
</reference>
<evidence type="ECO:0008006" key="3">
    <source>
        <dbReference type="Google" id="ProtNLM"/>
    </source>
</evidence>
<dbReference type="PANTHER" id="PTHR14209">
    <property type="entry name" value="ISOAMYL ACETATE-HYDROLYZING ESTERASE 1"/>
    <property type="match status" value="1"/>
</dbReference>
<dbReference type="STRING" id="157072.A0A024TQX9"/>
<dbReference type="OrthoDB" id="671439at2759"/>
<dbReference type="GO" id="GO:0016788">
    <property type="term" value="F:hydrolase activity, acting on ester bonds"/>
    <property type="evidence" value="ECO:0007669"/>
    <property type="project" value="InterPro"/>
</dbReference>
<dbReference type="Gene3D" id="3.40.50.1110">
    <property type="entry name" value="SGNH hydrolase"/>
    <property type="match status" value="1"/>
</dbReference>
<dbReference type="Pfam" id="PF00657">
    <property type="entry name" value="Lipase_GDSL"/>
    <property type="match status" value="1"/>
</dbReference>
<dbReference type="EMBL" id="KI913978">
    <property type="protein sequence ID" value="ETV96036.1"/>
    <property type="molecule type" value="Genomic_DNA"/>
</dbReference>
<dbReference type="RefSeq" id="XP_008875347.1">
    <property type="nucleotide sequence ID" value="XM_008877125.1"/>
</dbReference>
<feature type="chain" id="PRO_5001537728" description="SGNH hydrolase-type esterase domain-containing protein" evidence="1">
    <location>
        <begin position="22"/>
        <end position="248"/>
    </location>
</feature>
<dbReference type="PANTHER" id="PTHR14209:SF19">
    <property type="entry name" value="ISOAMYL ACETATE-HYDROLYZING ESTERASE 1 HOMOLOG"/>
    <property type="match status" value="1"/>
</dbReference>
<evidence type="ECO:0000313" key="2">
    <source>
        <dbReference type="EMBL" id="ETV96036.1"/>
    </source>
</evidence>
<dbReference type="GeneID" id="20087735"/>
<feature type="signal peptide" evidence="1">
    <location>
        <begin position="1"/>
        <end position="21"/>
    </location>
</feature>
<accession>A0A024TQX9</accession>
<protein>
    <recommendedName>
        <fullName evidence="3">SGNH hydrolase-type esterase domain-containing protein</fullName>
    </recommendedName>
</protein>
<sequence>MIHVSIITLWISLVSISCVWGLTPVVVTLGDSLTEYGGDAGDSGWVWMLSQDYRDKARVVNWGHAGWNTQQWVPEVSFVIDSFRGKEPPVLFTLFLGANDCALDQYTPPHVPLAQYQTNLESIVLALQSAFPASAILLITPPSVDDILLAQYRSNARTGAYAAACIALGTRSSTCSSRSLHCVVGKQMNIPVVDLWTPTRHRVTTLLKDGIHFNREGNIVVHEIITAAIEDNFPMLMPWTISHLGVPF</sequence>
<gene>
    <name evidence="2" type="ORF">H310_10685</name>
</gene>
<name>A0A024TQX9_9STRA</name>
<dbReference type="InterPro" id="IPR001087">
    <property type="entry name" value="GDSL"/>
</dbReference>
<dbReference type="eggNOG" id="KOG3035">
    <property type="taxonomic scope" value="Eukaryota"/>
</dbReference>
<dbReference type="SUPFAM" id="SSF52266">
    <property type="entry name" value="SGNH hydrolase"/>
    <property type="match status" value="1"/>
</dbReference>
<dbReference type="InterPro" id="IPR045136">
    <property type="entry name" value="Iah1-like"/>
</dbReference>
<keyword evidence="1" id="KW-0732">Signal</keyword>
<dbReference type="InterPro" id="IPR036514">
    <property type="entry name" value="SGNH_hydro_sf"/>
</dbReference>
<dbReference type="VEuPathDB" id="FungiDB:H310_10685"/>
<proteinExistence type="predicted"/>